<name>X0WF70_9ZZZZ</name>
<feature type="non-terminal residue" evidence="1">
    <location>
        <position position="227"/>
    </location>
</feature>
<sequence>MIEKKRVCVLQVAPCSPNDDHIKFFRNKKDSDFYFVTHDEEHPDALKFCPNTTWTDTRNFLALEVPKKYDYYAFVDYDFIFHPHGDLGVLDQILEDLEKFEPAVLTYYPGKGFDTPFNKNKEYFNKFEYSAIPFTHCGMKVVHHSLMKWFFPMITRFEGGMDACHMFNIQEIPFLRNVVCSHRMTYDNGMNDMTTPHNENSVWSKYRMDLMWEWIAPAFKKIGILKR</sequence>
<evidence type="ECO:0000313" key="1">
    <source>
        <dbReference type="EMBL" id="GAG29315.1"/>
    </source>
</evidence>
<accession>X0WF70</accession>
<dbReference type="EMBL" id="BARS01047729">
    <property type="protein sequence ID" value="GAG29315.1"/>
    <property type="molecule type" value="Genomic_DNA"/>
</dbReference>
<gene>
    <name evidence="1" type="ORF">S01H1_71656</name>
</gene>
<organism evidence="1">
    <name type="scientific">marine sediment metagenome</name>
    <dbReference type="NCBI Taxonomy" id="412755"/>
    <lineage>
        <taxon>unclassified sequences</taxon>
        <taxon>metagenomes</taxon>
        <taxon>ecological metagenomes</taxon>
    </lineage>
</organism>
<comment type="caution">
    <text evidence="1">The sequence shown here is derived from an EMBL/GenBank/DDBJ whole genome shotgun (WGS) entry which is preliminary data.</text>
</comment>
<dbReference type="AlphaFoldDB" id="X0WF70"/>
<protein>
    <recommendedName>
        <fullName evidence="2">DUF5672 domain-containing protein</fullName>
    </recommendedName>
</protein>
<reference evidence="1" key="1">
    <citation type="journal article" date="2014" name="Front. Microbiol.">
        <title>High frequency of phylogenetically diverse reductive dehalogenase-homologous genes in deep subseafloor sedimentary metagenomes.</title>
        <authorList>
            <person name="Kawai M."/>
            <person name="Futagami T."/>
            <person name="Toyoda A."/>
            <person name="Takaki Y."/>
            <person name="Nishi S."/>
            <person name="Hori S."/>
            <person name="Arai W."/>
            <person name="Tsubouchi T."/>
            <person name="Morono Y."/>
            <person name="Uchiyama I."/>
            <person name="Ito T."/>
            <person name="Fujiyama A."/>
            <person name="Inagaki F."/>
            <person name="Takami H."/>
        </authorList>
    </citation>
    <scope>NUCLEOTIDE SEQUENCE</scope>
    <source>
        <strain evidence="1">Expedition CK06-06</strain>
    </source>
</reference>
<evidence type="ECO:0008006" key="2">
    <source>
        <dbReference type="Google" id="ProtNLM"/>
    </source>
</evidence>
<proteinExistence type="predicted"/>